<evidence type="ECO:0000313" key="3">
    <source>
        <dbReference type="Proteomes" id="UP001059934"/>
    </source>
</evidence>
<gene>
    <name evidence="2" type="ORF">NYF23_13070</name>
</gene>
<dbReference type="Pfam" id="PF08850">
    <property type="entry name" value="DUF1820"/>
    <property type="match status" value="1"/>
</dbReference>
<keyword evidence="3" id="KW-1185">Reference proteome</keyword>
<proteinExistence type="predicted"/>
<dbReference type="InterPro" id="IPR014949">
    <property type="entry name" value="DUF1820"/>
</dbReference>
<evidence type="ECO:0000256" key="1">
    <source>
        <dbReference type="SAM" id="MobiDB-lite"/>
    </source>
</evidence>
<organism evidence="2 3">
    <name type="scientific">SAR92 clade bacterium H455</name>
    <dbReference type="NCBI Taxonomy" id="2974818"/>
    <lineage>
        <taxon>Bacteria</taxon>
        <taxon>Pseudomonadati</taxon>
        <taxon>Pseudomonadota</taxon>
        <taxon>Gammaproteobacteria</taxon>
        <taxon>Cellvibrionales</taxon>
        <taxon>Porticoccaceae</taxon>
        <taxon>SAR92 clade</taxon>
    </lineage>
</organism>
<sequence>MSSEPIYRITFFNQGQVYEIYARHVFQSDLWGFLEVEEFIFGERSQMIVDPAEEKLKNEFSGIKRSFIPMQSIVRIDEVEKEGTCKITEASASASGGNVRPFPFPSMASNKPSKD</sequence>
<reference evidence="2" key="1">
    <citation type="submission" date="2022-08" db="EMBL/GenBank/DDBJ databases">
        <title>Catabolic pathway analysis in culturable SAR92 clade bacteria reveals their overlooked roles in DMSP degradation in coastal seas.</title>
        <authorList>
            <person name="He X."/>
            <person name="Zhang X."/>
            <person name="Zhang Y."/>
        </authorList>
    </citation>
    <scope>NUCLEOTIDE SEQUENCE</scope>
    <source>
        <strain evidence="2">H455</strain>
    </source>
</reference>
<evidence type="ECO:0000313" key="2">
    <source>
        <dbReference type="EMBL" id="UVW34930.1"/>
    </source>
</evidence>
<dbReference type="EMBL" id="CP103416">
    <property type="protein sequence ID" value="UVW34930.1"/>
    <property type="molecule type" value="Genomic_DNA"/>
</dbReference>
<accession>A0ABY5TM53</accession>
<feature type="region of interest" description="Disordered" evidence="1">
    <location>
        <begin position="90"/>
        <end position="115"/>
    </location>
</feature>
<dbReference type="Proteomes" id="UP001059934">
    <property type="component" value="Chromosome"/>
</dbReference>
<name>A0ABY5TM53_9GAMM</name>
<dbReference type="PIRSF" id="PIRSF028538">
    <property type="entry name" value="DUF1820"/>
    <property type="match status" value="1"/>
</dbReference>
<protein>
    <submittedName>
        <fullName evidence="2">DUF1820 family protein</fullName>
    </submittedName>
</protein>